<accession>A0ABX1CN16</accession>
<feature type="domain" description="Carbohydrate kinase FGGY C-terminal" evidence="1">
    <location>
        <begin position="237"/>
        <end position="423"/>
    </location>
</feature>
<keyword evidence="2" id="KW-0418">Kinase</keyword>
<dbReference type="InterPro" id="IPR049382">
    <property type="entry name" value="FGGY_C_2"/>
</dbReference>
<gene>
    <name evidence="2" type="ORF">HBH26_03720</name>
</gene>
<dbReference type="Gene3D" id="3.30.420.40">
    <property type="match status" value="2"/>
</dbReference>
<keyword evidence="3" id="KW-1185">Reference proteome</keyword>
<dbReference type="SUPFAM" id="SSF53067">
    <property type="entry name" value="Actin-like ATPase domain"/>
    <property type="match status" value="1"/>
</dbReference>
<dbReference type="CDD" id="cd07772">
    <property type="entry name" value="ASKHA_NBD_FGGY_NaCK-like"/>
    <property type="match status" value="1"/>
</dbReference>
<protein>
    <submittedName>
        <fullName evidence="2">Carbohydrate kinase</fullName>
    </submittedName>
</protein>
<dbReference type="EMBL" id="JAAVJH010000002">
    <property type="protein sequence ID" value="NJR77725.1"/>
    <property type="molecule type" value="Genomic_DNA"/>
</dbReference>
<reference evidence="2 3" key="1">
    <citation type="submission" date="2020-03" db="EMBL/GenBank/DDBJ databases">
        <authorList>
            <person name="Wang L."/>
            <person name="He N."/>
            <person name="Li Y."/>
            <person name="Fang Y."/>
            <person name="Zhang F."/>
        </authorList>
    </citation>
    <scope>NUCLEOTIDE SEQUENCE [LARGE SCALE GENOMIC DNA]</scope>
    <source>
        <strain evidence="2 3">36D10-4-7</strain>
    </source>
</reference>
<name>A0ABX1CN16_9SPHN</name>
<evidence type="ECO:0000313" key="2">
    <source>
        <dbReference type="EMBL" id="NJR77725.1"/>
    </source>
</evidence>
<dbReference type="InterPro" id="IPR043129">
    <property type="entry name" value="ATPase_NBD"/>
</dbReference>
<proteinExistence type="predicted"/>
<organism evidence="2 3">
    <name type="scientific">Sphingomonas corticis</name>
    <dbReference type="NCBI Taxonomy" id="2722791"/>
    <lineage>
        <taxon>Bacteria</taxon>
        <taxon>Pseudomonadati</taxon>
        <taxon>Pseudomonadota</taxon>
        <taxon>Alphaproteobacteria</taxon>
        <taxon>Sphingomonadales</taxon>
        <taxon>Sphingomonadaceae</taxon>
        <taxon>Sphingomonas</taxon>
    </lineage>
</organism>
<evidence type="ECO:0000313" key="3">
    <source>
        <dbReference type="Proteomes" id="UP000732399"/>
    </source>
</evidence>
<dbReference type="GO" id="GO:0016301">
    <property type="term" value="F:kinase activity"/>
    <property type="evidence" value="ECO:0007669"/>
    <property type="project" value="UniProtKB-KW"/>
</dbReference>
<evidence type="ECO:0000259" key="1">
    <source>
        <dbReference type="Pfam" id="PF21546"/>
    </source>
</evidence>
<dbReference type="Pfam" id="PF21546">
    <property type="entry name" value="FGGY_C_2"/>
    <property type="match status" value="1"/>
</dbReference>
<sequence>MAKLTLWTRAGELVARETRANDRPRTDGYATLDVEGIETWLYGALGQFATMGRIGAIVPVGHGAAAVVVRDGSIVMAPMDYEHAIDPSIRAEYDRLRAPFCETGSPALPDGLNLGAQLYALSRLEPDLLTGGSRILLWPQYWAWRLCGVAASEVTSLGCHTDLWNLFDGGPSRLTRALGWAEALPPLRSAADVLGTIGVEWRERCSLPADTAIHCGLHDSNAALLAARAFPELAGGESTVLSTGTWFVAMRSPAPGSGLPEEMSGARDCLVNIDAYGQLVPSARFMGGREIEQLIGLDTRRIDIKPDQPELLAAVPGVVESGATLLPTFAAGVGPFPHHRGRWMCEPDDAFAKRAAVSLYAALVADASLDLIGACDRILVEGRFAEAEVFVRALAALRPGDAVYRANAHNDVSFGALRLLAPALRPAGALEPVRPLAGDLDGYRAGWRAAIDRMEVAA</sequence>
<dbReference type="Proteomes" id="UP000732399">
    <property type="component" value="Unassembled WGS sequence"/>
</dbReference>
<keyword evidence="2" id="KW-0808">Transferase</keyword>
<comment type="caution">
    <text evidence="2">The sequence shown here is derived from an EMBL/GenBank/DDBJ whole genome shotgun (WGS) entry which is preliminary data.</text>
</comment>